<reference evidence="2" key="1">
    <citation type="submission" date="2016-11" db="EMBL/GenBank/DDBJ databases">
        <authorList>
            <person name="Varghese N."/>
            <person name="Submissions S."/>
        </authorList>
    </citation>
    <scope>NUCLEOTIDE SEQUENCE [LARGE SCALE GENOMIC DNA]</scope>
    <source>
        <strain evidence="2">DSM 29327</strain>
    </source>
</reference>
<dbReference type="OrthoDB" id="7828848at2"/>
<dbReference type="RefSeq" id="WP_073198385.1">
    <property type="nucleotide sequence ID" value="NZ_FRBN01000013.1"/>
</dbReference>
<name>A0A1M7ADG1_9RHOB</name>
<evidence type="ECO:0000313" key="1">
    <source>
        <dbReference type="EMBL" id="SHL40718.1"/>
    </source>
</evidence>
<sequence>MKKEEVQEAADLVASDGDDIDADLRWLLRRLRKVIEEADETGEPDRILELAQMKEMRQTLMDLAKVRGMFSNKIDVTVDLGTSPQFIMLRKIILKVLEQHPAAKADFLAKMQTLKVVEHQP</sequence>
<organism evidence="1 2">
    <name type="scientific">Roseovarius marisflavi</name>
    <dbReference type="NCBI Taxonomy" id="1054996"/>
    <lineage>
        <taxon>Bacteria</taxon>
        <taxon>Pseudomonadati</taxon>
        <taxon>Pseudomonadota</taxon>
        <taxon>Alphaproteobacteria</taxon>
        <taxon>Rhodobacterales</taxon>
        <taxon>Roseobacteraceae</taxon>
        <taxon>Roseovarius</taxon>
    </lineage>
</organism>
<keyword evidence="2" id="KW-1185">Reference proteome</keyword>
<dbReference type="Proteomes" id="UP000184191">
    <property type="component" value="Unassembled WGS sequence"/>
</dbReference>
<protein>
    <submittedName>
        <fullName evidence="1">Uncharacterized protein</fullName>
    </submittedName>
</protein>
<dbReference type="EMBL" id="FRBN01000013">
    <property type="protein sequence ID" value="SHL40718.1"/>
    <property type="molecule type" value="Genomic_DNA"/>
</dbReference>
<dbReference type="AlphaFoldDB" id="A0A1M7ADG1"/>
<accession>A0A1M7ADG1</accession>
<dbReference type="STRING" id="1054996.SAMN05444414_11329"/>
<gene>
    <name evidence="1" type="ORF">SAMN05444414_11329</name>
</gene>
<evidence type="ECO:0000313" key="2">
    <source>
        <dbReference type="Proteomes" id="UP000184191"/>
    </source>
</evidence>
<proteinExistence type="predicted"/>